<name>A0A8S5PDB5_9CAUD</name>
<accession>A0A8S5PDB5</accession>
<organism evidence="1">
    <name type="scientific">Siphoviridae sp. ctmpG14</name>
    <dbReference type="NCBI Taxonomy" id="2825654"/>
    <lineage>
        <taxon>Viruses</taxon>
        <taxon>Duplodnaviria</taxon>
        <taxon>Heunggongvirae</taxon>
        <taxon>Uroviricota</taxon>
        <taxon>Caudoviricetes</taxon>
    </lineage>
</organism>
<evidence type="ECO:0000313" key="1">
    <source>
        <dbReference type="EMBL" id="DAE04204.1"/>
    </source>
</evidence>
<sequence>MCLFRQFTVYAYERRRGDFFNSIPMFAVLQTPSQGICFISVGNSFLISRNLFSQFWI</sequence>
<reference evidence="1" key="1">
    <citation type="journal article" date="2021" name="Proc. Natl. Acad. Sci. U.S.A.">
        <title>A Catalog of Tens of Thousands of Viruses from Human Metagenomes Reveals Hidden Associations with Chronic Diseases.</title>
        <authorList>
            <person name="Tisza M.J."/>
            <person name="Buck C.B."/>
        </authorList>
    </citation>
    <scope>NUCLEOTIDE SEQUENCE</scope>
    <source>
        <strain evidence="1">CtmpG14</strain>
    </source>
</reference>
<dbReference type="EMBL" id="BK015384">
    <property type="protein sequence ID" value="DAE04204.1"/>
    <property type="molecule type" value="Genomic_DNA"/>
</dbReference>
<proteinExistence type="predicted"/>
<protein>
    <submittedName>
        <fullName evidence="1">Uncharacterized protein</fullName>
    </submittedName>
</protein>